<dbReference type="SUPFAM" id="SSF48452">
    <property type="entry name" value="TPR-like"/>
    <property type="match status" value="2"/>
</dbReference>
<keyword evidence="5" id="KW-0808">Transferase</keyword>
<keyword evidence="1" id="KW-0802">TPR repeat</keyword>
<dbReference type="InterPro" id="IPR010559">
    <property type="entry name" value="Sig_transdc_His_kin_internal"/>
</dbReference>
<keyword evidence="2" id="KW-0175">Coiled coil</keyword>
<evidence type="ECO:0000259" key="4">
    <source>
        <dbReference type="Pfam" id="PF06580"/>
    </source>
</evidence>
<dbReference type="AlphaFoldDB" id="A0A223V408"/>
<feature type="transmembrane region" description="Helical" evidence="3">
    <location>
        <begin position="420"/>
        <end position="439"/>
    </location>
</feature>
<keyword evidence="5" id="KW-0418">Kinase</keyword>
<dbReference type="PANTHER" id="PTHR34220">
    <property type="entry name" value="SENSOR HISTIDINE KINASE YPDA"/>
    <property type="match status" value="1"/>
</dbReference>
<dbReference type="EMBL" id="CP022957">
    <property type="protein sequence ID" value="ASV30026.1"/>
    <property type="molecule type" value="Genomic_DNA"/>
</dbReference>
<dbReference type="GO" id="GO:0000155">
    <property type="term" value="F:phosphorelay sensor kinase activity"/>
    <property type="evidence" value="ECO:0007669"/>
    <property type="project" value="InterPro"/>
</dbReference>
<evidence type="ECO:0000256" key="1">
    <source>
        <dbReference type="PROSITE-ProRule" id="PRU00339"/>
    </source>
</evidence>
<keyword evidence="3" id="KW-0472">Membrane</keyword>
<protein>
    <submittedName>
        <fullName evidence="5">Sensor histidine kinase</fullName>
    </submittedName>
</protein>
<dbReference type="SMART" id="SM00028">
    <property type="entry name" value="TPR"/>
    <property type="match status" value="7"/>
</dbReference>
<accession>A0A223V408</accession>
<dbReference type="InterPro" id="IPR011990">
    <property type="entry name" value="TPR-like_helical_dom_sf"/>
</dbReference>
<dbReference type="Gene3D" id="3.30.565.10">
    <property type="entry name" value="Histidine kinase-like ATPase, C-terminal domain"/>
    <property type="match status" value="1"/>
</dbReference>
<proteinExistence type="predicted"/>
<evidence type="ECO:0000313" key="6">
    <source>
        <dbReference type="Proteomes" id="UP000215244"/>
    </source>
</evidence>
<keyword evidence="6" id="KW-1185">Reference proteome</keyword>
<organism evidence="5 6">
    <name type="scientific">Maribacter cobaltidurans</name>
    <dbReference type="NCBI Taxonomy" id="1178778"/>
    <lineage>
        <taxon>Bacteria</taxon>
        <taxon>Pseudomonadati</taxon>
        <taxon>Bacteroidota</taxon>
        <taxon>Flavobacteriia</taxon>
        <taxon>Flavobacteriales</taxon>
        <taxon>Flavobacteriaceae</taxon>
        <taxon>Maribacter</taxon>
    </lineage>
</organism>
<gene>
    <name evidence="5" type="ORF">CJ263_07215</name>
</gene>
<feature type="domain" description="Signal transduction histidine kinase internal region" evidence="4">
    <location>
        <begin position="454"/>
        <end position="532"/>
    </location>
</feature>
<feature type="repeat" description="TPR" evidence="1">
    <location>
        <begin position="182"/>
        <end position="215"/>
    </location>
</feature>
<dbReference type="KEGG" id="marb:CJ263_07215"/>
<keyword evidence="3" id="KW-0812">Transmembrane</keyword>
<reference evidence="5 6" key="1">
    <citation type="submission" date="2017-08" db="EMBL/GenBank/DDBJ databases">
        <title>The complete genome sequence of Maribacter sp. B1, isolated from deep-sea sediment.</title>
        <authorList>
            <person name="Wu Y.-H."/>
            <person name="Cheng H."/>
            <person name="Xu X.-W."/>
        </authorList>
    </citation>
    <scope>NUCLEOTIDE SEQUENCE [LARGE SCALE GENOMIC DNA]</scope>
    <source>
        <strain evidence="5 6">B1</strain>
    </source>
</reference>
<dbReference type="PROSITE" id="PS50293">
    <property type="entry name" value="TPR_REGION"/>
    <property type="match status" value="1"/>
</dbReference>
<evidence type="ECO:0000313" key="5">
    <source>
        <dbReference type="EMBL" id="ASV30026.1"/>
    </source>
</evidence>
<dbReference type="Gene3D" id="1.25.40.10">
    <property type="entry name" value="Tetratricopeptide repeat domain"/>
    <property type="match status" value="3"/>
</dbReference>
<sequence length="662" mass="76818">MVLKRSKNHWTFPYLKFSFVFRGYFLLSWTILSFNLIQSQKVPDQFKNKVNELISKAPKTYEEIDGFLRSSRKDTSLMRYTIKESIEHDYIDGRIYALNQLGRVYRDISNYPKALELFQEALKLSIETDNLEFRIYSLNMISVVYRRTEAIKSALDYSQEALELAETVEPENRSKGLKRSINVSLNSIGNIYQLLEQYDLAIDKFKESMKLEEELDNPLGLAINYQNVGECYEAQAKLEPALESFQKSLSYNREINSEKGKIICNYSIAHVYVHLKRMDEALTLLTSSLERAKVLGDQEIIASILNNLGWANLNVGDYTKAESYLQEGLNIAKSYNFPSEIAEANKFLSELWMKKNDFKKAMDFYKESKKYEEQVTNNLNVRYVNDMILRYEAEKQIDQLKTLEEEVKNQAITLRKNKTILLVTFIALALVGGILYILYRQYQLSSEKKLLTLEQTMLRSQMNPHFLFNSLNSIKLYIINNEKKNAVHYLNKFSKLVRKILEASSQREIPLSEELETVELYMNIENIRFSNEIVFKINIEDGIDVHNVKIPSLILQPFLENALWHGLSSKEGEKNITLDVLKGPEGFIKIAITDDGVGRDAAEKIKERKVLKRKSVGIDITKERLANFSKDYQNSFHVEIIDIYDEHNQPSGTKIMLHIPTI</sequence>
<dbReference type="Pfam" id="PF06580">
    <property type="entry name" value="His_kinase"/>
    <property type="match status" value="1"/>
</dbReference>
<dbReference type="PANTHER" id="PTHR34220:SF7">
    <property type="entry name" value="SENSOR HISTIDINE KINASE YPDA"/>
    <property type="match status" value="1"/>
</dbReference>
<dbReference type="InterPro" id="IPR019734">
    <property type="entry name" value="TPR_rpt"/>
</dbReference>
<dbReference type="InterPro" id="IPR036890">
    <property type="entry name" value="HATPase_C_sf"/>
</dbReference>
<evidence type="ECO:0000256" key="3">
    <source>
        <dbReference type="SAM" id="Phobius"/>
    </source>
</evidence>
<feature type="repeat" description="TPR" evidence="1">
    <location>
        <begin position="222"/>
        <end position="255"/>
    </location>
</feature>
<dbReference type="SUPFAM" id="SSF55874">
    <property type="entry name" value="ATPase domain of HSP90 chaperone/DNA topoisomerase II/histidine kinase"/>
    <property type="match status" value="1"/>
</dbReference>
<dbReference type="Proteomes" id="UP000215244">
    <property type="component" value="Chromosome"/>
</dbReference>
<evidence type="ECO:0000256" key="2">
    <source>
        <dbReference type="SAM" id="Coils"/>
    </source>
</evidence>
<dbReference type="OrthoDB" id="6190788at2"/>
<feature type="coiled-coil region" evidence="2">
    <location>
        <begin position="390"/>
        <end position="417"/>
    </location>
</feature>
<name>A0A223V408_9FLAO</name>
<dbReference type="Pfam" id="PF13424">
    <property type="entry name" value="TPR_12"/>
    <property type="match status" value="3"/>
</dbReference>
<dbReference type="InterPro" id="IPR050640">
    <property type="entry name" value="Bact_2-comp_sensor_kinase"/>
</dbReference>
<dbReference type="PROSITE" id="PS50005">
    <property type="entry name" value="TPR"/>
    <property type="match status" value="3"/>
</dbReference>
<keyword evidence="3" id="KW-1133">Transmembrane helix</keyword>
<dbReference type="GO" id="GO:0016020">
    <property type="term" value="C:membrane"/>
    <property type="evidence" value="ECO:0007669"/>
    <property type="project" value="InterPro"/>
</dbReference>
<feature type="repeat" description="TPR" evidence="1">
    <location>
        <begin position="95"/>
        <end position="128"/>
    </location>
</feature>